<dbReference type="SUPFAM" id="SSF57903">
    <property type="entry name" value="FYVE/PHD zinc finger"/>
    <property type="match status" value="1"/>
</dbReference>
<accession>A0ABR0SKH9</accession>
<dbReference type="InterPro" id="IPR011011">
    <property type="entry name" value="Znf_FYVE_PHD"/>
</dbReference>
<protein>
    <submittedName>
        <fullName evidence="2">Uncharacterized protein</fullName>
    </submittedName>
</protein>
<comment type="caution">
    <text evidence="2">The sequence shown here is derived from an EMBL/GenBank/DDBJ whole genome shotgun (WGS) entry which is preliminary data.</text>
</comment>
<evidence type="ECO:0000256" key="1">
    <source>
        <dbReference type="SAM" id="MobiDB-lite"/>
    </source>
</evidence>
<dbReference type="Proteomes" id="UP001338125">
    <property type="component" value="Unassembled WGS sequence"/>
</dbReference>
<gene>
    <name evidence="2" type="ORF">PT974_05612</name>
</gene>
<feature type="compositionally biased region" description="Basic and acidic residues" evidence="1">
    <location>
        <begin position="65"/>
        <end position="80"/>
    </location>
</feature>
<keyword evidence="3" id="KW-1185">Reference proteome</keyword>
<dbReference type="EMBL" id="JAVFKD010000012">
    <property type="protein sequence ID" value="KAK5992211.1"/>
    <property type="molecule type" value="Genomic_DNA"/>
</dbReference>
<sequence length="447" mass="49169">MALFVDLDVGEEDDGNDAQLPLDRGKALLQQQNVWAALEARQKNVAALNTNGVSDQLQQQQQQQKKKDANESTSETERPPRAVRNAVTEAFQCYPIVFAIVSNIDLNTLDALAGASRFIHDGLIQYRTSLLAATLRCSNETIPVDPDQTLRYRARASSWHYMQEDGPRYNSGKSGSCARDLVGECRRCSEVVCRNCVIKPPASTALRERHRRLCITCARALIATLASPPLDAALPLSSDAVQRAICKCDSEGVWLCQPCGQSIRSADQEYKRIWRWRNQYGEVLGGLGTGIGDGDRGVICGREERCLAAREREHEIDCDAEDARGGANTPIGNPGFPFTTNGTIESLIDEMRRQRTPSPQLGPGYERHEIEGIGGIVKRKLVRMVRVGACVPEWEEEKGACRAAARSWRGRSTAPRGAGAVGAGGRFRGRRTLLMGATLLLWRRGPV</sequence>
<evidence type="ECO:0000313" key="3">
    <source>
        <dbReference type="Proteomes" id="UP001338125"/>
    </source>
</evidence>
<evidence type="ECO:0000313" key="2">
    <source>
        <dbReference type="EMBL" id="KAK5992211.1"/>
    </source>
</evidence>
<proteinExistence type="predicted"/>
<organism evidence="2 3">
    <name type="scientific">Cladobotryum mycophilum</name>
    <dbReference type="NCBI Taxonomy" id="491253"/>
    <lineage>
        <taxon>Eukaryota</taxon>
        <taxon>Fungi</taxon>
        <taxon>Dikarya</taxon>
        <taxon>Ascomycota</taxon>
        <taxon>Pezizomycotina</taxon>
        <taxon>Sordariomycetes</taxon>
        <taxon>Hypocreomycetidae</taxon>
        <taxon>Hypocreales</taxon>
        <taxon>Hypocreaceae</taxon>
        <taxon>Cladobotryum</taxon>
    </lineage>
</organism>
<name>A0ABR0SKH9_9HYPO</name>
<feature type="region of interest" description="Disordered" evidence="1">
    <location>
        <begin position="52"/>
        <end position="82"/>
    </location>
</feature>
<reference evidence="2 3" key="1">
    <citation type="submission" date="2024-01" db="EMBL/GenBank/DDBJ databases">
        <title>Complete genome of Cladobotryum mycophilum ATHUM6906.</title>
        <authorList>
            <person name="Christinaki A.C."/>
            <person name="Myridakis A.I."/>
            <person name="Kouvelis V.N."/>
        </authorList>
    </citation>
    <scope>NUCLEOTIDE SEQUENCE [LARGE SCALE GENOMIC DNA]</scope>
    <source>
        <strain evidence="2 3">ATHUM6906</strain>
    </source>
</reference>